<dbReference type="AlphaFoldDB" id="A0A0A9CTX0"/>
<accession>A0A0A9CTX0</accession>
<keyword evidence="1" id="KW-0472">Membrane</keyword>
<feature type="transmembrane region" description="Helical" evidence="1">
    <location>
        <begin position="36"/>
        <end position="53"/>
    </location>
</feature>
<proteinExistence type="predicted"/>
<name>A0A0A9CTX0_ARUDO</name>
<organism evidence="2">
    <name type="scientific">Arundo donax</name>
    <name type="common">Giant reed</name>
    <name type="synonym">Donax arundinaceus</name>
    <dbReference type="NCBI Taxonomy" id="35708"/>
    <lineage>
        <taxon>Eukaryota</taxon>
        <taxon>Viridiplantae</taxon>
        <taxon>Streptophyta</taxon>
        <taxon>Embryophyta</taxon>
        <taxon>Tracheophyta</taxon>
        <taxon>Spermatophyta</taxon>
        <taxon>Magnoliopsida</taxon>
        <taxon>Liliopsida</taxon>
        <taxon>Poales</taxon>
        <taxon>Poaceae</taxon>
        <taxon>PACMAD clade</taxon>
        <taxon>Arundinoideae</taxon>
        <taxon>Arundineae</taxon>
        <taxon>Arundo</taxon>
    </lineage>
</organism>
<keyword evidence="1" id="KW-0812">Transmembrane</keyword>
<reference evidence="2" key="1">
    <citation type="submission" date="2014-09" db="EMBL/GenBank/DDBJ databases">
        <authorList>
            <person name="Magalhaes I.L.F."/>
            <person name="Oliveira U."/>
            <person name="Santos F.R."/>
            <person name="Vidigal T.H.D.A."/>
            <person name="Brescovit A.D."/>
            <person name="Santos A.J."/>
        </authorList>
    </citation>
    <scope>NUCLEOTIDE SEQUENCE</scope>
    <source>
        <tissue evidence="2">Shoot tissue taken approximately 20 cm above the soil surface</tissue>
    </source>
</reference>
<reference evidence="2" key="2">
    <citation type="journal article" date="2015" name="Data Brief">
        <title>Shoot transcriptome of the giant reed, Arundo donax.</title>
        <authorList>
            <person name="Barrero R.A."/>
            <person name="Guerrero F.D."/>
            <person name="Moolhuijzen P."/>
            <person name="Goolsby J.A."/>
            <person name="Tidwell J."/>
            <person name="Bellgard S.E."/>
            <person name="Bellgard M.I."/>
        </authorList>
    </citation>
    <scope>NUCLEOTIDE SEQUENCE</scope>
    <source>
        <tissue evidence="2">Shoot tissue taken approximately 20 cm above the soil surface</tissue>
    </source>
</reference>
<sequence length="69" mass="7735">MVLFCQYRILCVAAPVGLPSGHIGITMYAENLSFDLILFAILRAISIGIKLFAPRSLFESQLNEEPMKY</sequence>
<dbReference type="EMBL" id="GBRH01222953">
    <property type="protein sequence ID" value="JAD74942.1"/>
    <property type="molecule type" value="Transcribed_RNA"/>
</dbReference>
<protein>
    <submittedName>
        <fullName evidence="2">Uncharacterized protein</fullName>
    </submittedName>
</protein>
<keyword evidence="1" id="KW-1133">Transmembrane helix</keyword>
<evidence type="ECO:0000256" key="1">
    <source>
        <dbReference type="SAM" id="Phobius"/>
    </source>
</evidence>
<evidence type="ECO:0000313" key="2">
    <source>
        <dbReference type="EMBL" id="JAD74942.1"/>
    </source>
</evidence>